<feature type="transmembrane region" description="Helical" evidence="2">
    <location>
        <begin position="9"/>
        <end position="32"/>
    </location>
</feature>
<sequence>MPSGKVVKLILYEGLQFTALVVPVLVIMERFASLIRDMKGQDLTAYWLVVAVSIAYMTSVTLLVWVPLKYYKTIVILRCYVRQIGSKSSLLFFRRPTALAYLILCTFPCFAILIVSSKVQVDGGHRLDHFTELPVSLVLFSLICVDVIERIRPCRLMGQCKDGRGGPILTHLEPVTTVSGQLHPHEGQNGLTHGQPETRNGSATGRWQDPTGSPGRSTLSTRTPAYLYSSSSRPRSHSGHLGFLWRKDGRSEVFVDSFMFWLDTVEMVRVGGEPSVFYSAWVFPVYILAFMSTLRMAVTPQNSLLSFAGVALQDFPFFIIRVALIAVFGYVTPVLYPLKNVLVTLTYIYFTFLTKLKIFRSHSMF</sequence>
<dbReference type="InterPro" id="IPR020394">
    <property type="entry name" value="Uncharacterised_FAM23-like_TM"/>
</dbReference>
<accession>A0A673AE15</accession>
<feature type="compositionally biased region" description="Polar residues" evidence="1">
    <location>
        <begin position="189"/>
        <end position="222"/>
    </location>
</feature>
<keyword evidence="2" id="KW-1133">Transmembrane helix</keyword>
<dbReference type="FunCoup" id="A0A673AE15">
    <property type="interactions" value="415"/>
</dbReference>
<reference evidence="3" key="3">
    <citation type="submission" date="2025-09" db="UniProtKB">
        <authorList>
            <consortium name="Ensembl"/>
        </authorList>
    </citation>
    <scope>IDENTIFICATION</scope>
</reference>
<gene>
    <name evidence="3" type="primary">tmem236</name>
</gene>
<reference evidence="3" key="2">
    <citation type="submission" date="2025-08" db="UniProtKB">
        <authorList>
            <consortium name="Ensembl"/>
        </authorList>
    </citation>
    <scope>IDENTIFICATION</scope>
</reference>
<feature type="transmembrane region" description="Helical" evidence="2">
    <location>
        <begin position="276"/>
        <end position="294"/>
    </location>
</feature>
<keyword evidence="2" id="KW-0472">Membrane</keyword>
<dbReference type="InParanoid" id="A0A673AE15"/>
<evidence type="ECO:0000256" key="2">
    <source>
        <dbReference type="SAM" id="Phobius"/>
    </source>
</evidence>
<proteinExistence type="predicted"/>
<protein>
    <submittedName>
        <fullName evidence="3">Si:dkey-32m20.1</fullName>
    </submittedName>
</protein>
<feature type="transmembrane region" description="Helical" evidence="2">
    <location>
        <begin position="98"/>
        <end position="117"/>
    </location>
</feature>
<evidence type="ECO:0000256" key="1">
    <source>
        <dbReference type="SAM" id="MobiDB-lite"/>
    </source>
</evidence>
<dbReference type="Ensembl" id="ENSSORT00005027757.1">
    <property type="protein sequence ID" value="ENSSORP00005026973.1"/>
    <property type="gene ID" value="ENSSORG00005012911.1"/>
</dbReference>
<dbReference type="PANTHER" id="PTHR31453:SF2">
    <property type="entry name" value="TRANSMEMBRANE PROTEIN 236"/>
    <property type="match status" value="1"/>
</dbReference>
<feature type="transmembrane region" description="Helical" evidence="2">
    <location>
        <begin position="44"/>
        <end position="68"/>
    </location>
</feature>
<evidence type="ECO:0000313" key="3">
    <source>
        <dbReference type="Ensembl" id="ENSSORP00005026973.1"/>
    </source>
</evidence>
<feature type="region of interest" description="Disordered" evidence="1">
    <location>
        <begin position="181"/>
        <end position="222"/>
    </location>
</feature>
<evidence type="ECO:0000313" key="4">
    <source>
        <dbReference type="Proteomes" id="UP000472271"/>
    </source>
</evidence>
<dbReference type="PANTHER" id="PTHR31453">
    <property type="entry name" value="TRANSMEMBRANE PROTEIN 236"/>
    <property type="match status" value="1"/>
</dbReference>
<reference evidence="3" key="1">
    <citation type="submission" date="2019-06" db="EMBL/GenBank/DDBJ databases">
        <authorList>
            <consortium name="Wellcome Sanger Institute Data Sharing"/>
        </authorList>
    </citation>
    <scope>NUCLEOTIDE SEQUENCE [LARGE SCALE GENOMIC DNA]</scope>
</reference>
<name>A0A673AE15_9TELE</name>
<dbReference type="AlphaFoldDB" id="A0A673AE15"/>
<dbReference type="Proteomes" id="UP000472271">
    <property type="component" value="Chromosome 17"/>
</dbReference>
<keyword evidence="2" id="KW-0812">Transmembrane</keyword>
<organism evidence="3 4">
    <name type="scientific">Sphaeramia orbicularis</name>
    <name type="common">orbiculate cardinalfish</name>
    <dbReference type="NCBI Taxonomy" id="375764"/>
    <lineage>
        <taxon>Eukaryota</taxon>
        <taxon>Metazoa</taxon>
        <taxon>Chordata</taxon>
        <taxon>Craniata</taxon>
        <taxon>Vertebrata</taxon>
        <taxon>Euteleostomi</taxon>
        <taxon>Actinopterygii</taxon>
        <taxon>Neopterygii</taxon>
        <taxon>Teleostei</taxon>
        <taxon>Neoteleostei</taxon>
        <taxon>Acanthomorphata</taxon>
        <taxon>Gobiaria</taxon>
        <taxon>Kurtiformes</taxon>
        <taxon>Apogonoidei</taxon>
        <taxon>Apogonidae</taxon>
        <taxon>Apogoninae</taxon>
        <taxon>Sphaeramia</taxon>
    </lineage>
</organism>
<feature type="transmembrane region" description="Helical" evidence="2">
    <location>
        <begin position="341"/>
        <end position="359"/>
    </location>
</feature>
<keyword evidence="4" id="KW-1185">Reference proteome</keyword>